<evidence type="ECO:0000313" key="1">
    <source>
        <dbReference type="EMBL" id="RMY81388.1"/>
    </source>
</evidence>
<accession>A0A3M7EXQ8</accession>
<evidence type="ECO:0000313" key="2">
    <source>
        <dbReference type="Proteomes" id="UP000268823"/>
    </source>
</evidence>
<dbReference type="EMBL" id="QWIR01000260">
    <property type="protein sequence ID" value="RMY81388.1"/>
    <property type="molecule type" value="Genomic_DNA"/>
</dbReference>
<gene>
    <name evidence="1" type="ORF">D0861_08330</name>
</gene>
<proteinExistence type="predicted"/>
<dbReference type="AlphaFoldDB" id="A0A3M7EXQ8"/>
<reference evidence="1 2" key="1">
    <citation type="journal article" date="2018" name="BMC Genomics">
        <title>Genomic evidence for intraspecific hybridization in a clonal and extremely halotolerant yeast.</title>
        <authorList>
            <person name="Gostincar C."/>
            <person name="Stajich J.E."/>
            <person name="Zupancic J."/>
            <person name="Zalar P."/>
            <person name="Gunde-Cimerman N."/>
        </authorList>
    </citation>
    <scope>NUCLEOTIDE SEQUENCE [LARGE SCALE GENOMIC DNA]</scope>
    <source>
        <strain evidence="1 2">EXF-2788</strain>
    </source>
</reference>
<protein>
    <submittedName>
        <fullName evidence="1">Uncharacterized protein</fullName>
    </submittedName>
</protein>
<dbReference type="OrthoDB" id="3821447at2759"/>
<dbReference type="Proteomes" id="UP000268823">
    <property type="component" value="Unassembled WGS sequence"/>
</dbReference>
<name>A0A3M7EXQ8_HORWE</name>
<organism evidence="1 2">
    <name type="scientific">Hortaea werneckii</name>
    <name type="common">Black yeast</name>
    <name type="synonym">Cladosporium werneckii</name>
    <dbReference type="NCBI Taxonomy" id="91943"/>
    <lineage>
        <taxon>Eukaryota</taxon>
        <taxon>Fungi</taxon>
        <taxon>Dikarya</taxon>
        <taxon>Ascomycota</taxon>
        <taxon>Pezizomycotina</taxon>
        <taxon>Dothideomycetes</taxon>
        <taxon>Dothideomycetidae</taxon>
        <taxon>Mycosphaerellales</taxon>
        <taxon>Teratosphaeriaceae</taxon>
        <taxon>Hortaea</taxon>
    </lineage>
</organism>
<sequence length="159" mass="17845">MTTIATISTSVDFRTPHATSSSIAENFMGTAANGTNEFAAYIVNGSSIPDSEFDCPVQFSGLDYVDIPWLNMSIGKYDHSNASFYDGYCGIKGPHPRMAHCCQNMQVQPPFIKYPDIPIYLASDNCSQYCRFWPADINYWLWCLTQEGDSVSNAFCRWD</sequence>
<comment type="caution">
    <text evidence="1">The sequence shown here is derived from an EMBL/GenBank/DDBJ whole genome shotgun (WGS) entry which is preliminary data.</text>
</comment>